<dbReference type="Proteomes" id="UP000256690">
    <property type="component" value="Unassembled WGS sequence"/>
</dbReference>
<gene>
    <name evidence="1" type="ORF">DSM5745_00962</name>
</gene>
<name>A0A3D8T521_9EURO</name>
<sequence>MEQINSQISKAIDELHTIRIVADIPTERLSPDNYLASATHILQPWLNQWQARAMTRFLAVSLFPRHSFAVIDINNHRYDFEQAHRQLFPVPVHILRLSRKTNSGNDKWSFFRRAPEDHRAAREIAIAHWHEGQNPTPLLLDHINRRVYLESHSRTDVEEVRELYGFKDVGTRMTGSASPPASVPEPMSQ</sequence>
<organism evidence="1 2">
    <name type="scientific">Aspergillus mulundensis</name>
    <dbReference type="NCBI Taxonomy" id="1810919"/>
    <lineage>
        <taxon>Eukaryota</taxon>
        <taxon>Fungi</taxon>
        <taxon>Dikarya</taxon>
        <taxon>Ascomycota</taxon>
        <taxon>Pezizomycotina</taxon>
        <taxon>Eurotiomycetes</taxon>
        <taxon>Eurotiomycetidae</taxon>
        <taxon>Eurotiales</taxon>
        <taxon>Aspergillaceae</taxon>
        <taxon>Aspergillus</taxon>
        <taxon>Aspergillus subgen. Nidulantes</taxon>
    </lineage>
</organism>
<dbReference type="STRING" id="1810919.A0A3D8T521"/>
<dbReference type="AlphaFoldDB" id="A0A3D8T521"/>
<dbReference type="OrthoDB" id="4358740at2759"/>
<evidence type="ECO:0000313" key="1">
    <source>
        <dbReference type="EMBL" id="RDW93640.1"/>
    </source>
</evidence>
<dbReference type="EMBL" id="PVWQ01000001">
    <property type="protein sequence ID" value="RDW93640.1"/>
    <property type="molecule type" value="Genomic_DNA"/>
</dbReference>
<proteinExistence type="predicted"/>
<comment type="caution">
    <text evidence="1">The sequence shown here is derived from an EMBL/GenBank/DDBJ whole genome shotgun (WGS) entry which is preliminary data.</text>
</comment>
<dbReference type="GeneID" id="38111332"/>
<dbReference type="RefSeq" id="XP_026608823.1">
    <property type="nucleotide sequence ID" value="XM_026742978.1"/>
</dbReference>
<accession>A0A3D8T521</accession>
<reference evidence="1 2" key="1">
    <citation type="journal article" date="2018" name="IMA Fungus">
        <title>IMA Genome-F 9: Draft genome sequence of Annulohypoxylon stygium, Aspergillus mulundensis, Berkeleyomyces basicola (syn. Thielaviopsis basicola), Ceratocystis smalleyi, two Cercospora beticola strains, Coleophoma cylindrospora, Fusarium fracticaudum, Phialophora cf. hyalina, and Morchella septimelata.</title>
        <authorList>
            <person name="Wingfield B.D."/>
            <person name="Bills G.F."/>
            <person name="Dong Y."/>
            <person name="Huang W."/>
            <person name="Nel W.J."/>
            <person name="Swalarsk-Parry B.S."/>
            <person name="Vaghefi N."/>
            <person name="Wilken P.M."/>
            <person name="An Z."/>
            <person name="de Beer Z.W."/>
            <person name="De Vos L."/>
            <person name="Chen L."/>
            <person name="Duong T.A."/>
            <person name="Gao Y."/>
            <person name="Hammerbacher A."/>
            <person name="Kikkert J.R."/>
            <person name="Li Y."/>
            <person name="Li H."/>
            <person name="Li K."/>
            <person name="Li Q."/>
            <person name="Liu X."/>
            <person name="Ma X."/>
            <person name="Naidoo K."/>
            <person name="Pethybridge S.J."/>
            <person name="Sun J."/>
            <person name="Steenkamp E.T."/>
            <person name="van der Nest M.A."/>
            <person name="van Wyk S."/>
            <person name="Wingfield M.J."/>
            <person name="Xiong C."/>
            <person name="Yue Q."/>
            <person name="Zhang X."/>
        </authorList>
    </citation>
    <scope>NUCLEOTIDE SEQUENCE [LARGE SCALE GENOMIC DNA]</scope>
    <source>
        <strain evidence="1 2">DSM 5745</strain>
    </source>
</reference>
<protein>
    <submittedName>
        <fullName evidence="1">Uncharacterized protein</fullName>
    </submittedName>
</protein>
<evidence type="ECO:0000313" key="2">
    <source>
        <dbReference type="Proteomes" id="UP000256690"/>
    </source>
</evidence>
<keyword evidence="2" id="KW-1185">Reference proteome</keyword>